<organism evidence="1 2">
    <name type="scientific">Caballeronia sordidicola</name>
    <name type="common">Burkholderia sordidicola</name>
    <dbReference type="NCBI Taxonomy" id="196367"/>
    <lineage>
        <taxon>Bacteria</taxon>
        <taxon>Pseudomonadati</taxon>
        <taxon>Pseudomonadota</taxon>
        <taxon>Betaproteobacteria</taxon>
        <taxon>Burkholderiales</taxon>
        <taxon>Burkholderiaceae</taxon>
        <taxon>Caballeronia</taxon>
    </lineage>
</organism>
<protein>
    <recommendedName>
        <fullName evidence="3">UDP-glucose dehydrogenase</fullName>
    </recommendedName>
</protein>
<reference evidence="2" key="1">
    <citation type="submission" date="2017-01" db="EMBL/GenBank/DDBJ databases">
        <title>Genome Analysis of Deinococcus marmoris KOPRI26562.</title>
        <authorList>
            <person name="Kim J.H."/>
            <person name="Oh H.-M."/>
        </authorList>
    </citation>
    <scope>NUCLEOTIDE SEQUENCE [LARGE SCALE GENOMIC DNA]</scope>
    <source>
        <strain evidence="2">PAMC 26633</strain>
    </source>
</reference>
<dbReference type="Proteomes" id="UP000214720">
    <property type="component" value="Unassembled WGS sequence"/>
</dbReference>
<evidence type="ECO:0008006" key="3">
    <source>
        <dbReference type="Google" id="ProtNLM"/>
    </source>
</evidence>
<accession>A0A226X656</accession>
<dbReference type="EMBL" id="MTHB01000063">
    <property type="protein sequence ID" value="OXC78480.1"/>
    <property type="molecule type" value="Genomic_DNA"/>
</dbReference>
<dbReference type="AlphaFoldDB" id="A0A226X656"/>
<evidence type="ECO:0000313" key="1">
    <source>
        <dbReference type="EMBL" id="OXC78480.1"/>
    </source>
</evidence>
<evidence type="ECO:0000313" key="2">
    <source>
        <dbReference type="Proteomes" id="UP000214720"/>
    </source>
</evidence>
<proteinExistence type="predicted"/>
<sequence>MEAFDEYGVTLTGFDALQPADLIVLAVPHRDFLVEPDALLALANLGAVFADVKIQPADRRHHCGRSCSMEAMKTRKTRAQRDQPA</sequence>
<comment type="caution">
    <text evidence="1">The sequence shown here is derived from an EMBL/GenBank/DDBJ whole genome shotgun (WGS) entry which is preliminary data.</text>
</comment>
<name>A0A226X656_CABSO</name>
<gene>
    <name evidence="1" type="ORF">BSU04_12080</name>
</gene>
<dbReference type="RefSeq" id="WP_179258292.1">
    <property type="nucleotide sequence ID" value="NZ_MTHB01000063.1"/>
</dbReference>